<feature type="transmembrane region" description="Helical" evidence="1">
    <location>
        <begin position="227"/>
        <end position="249"/>
    </location>
</feature>
<dbReference type="Proteomes" id="UP000235104">
    <property type="component" value="Unassembled WGS sequence"/>
</dbReference>
<keyword evidence="3" id="KW-1185">Reference proteome</keyword>
<proteinExistence type="predicted"/>
<evidence type="ECO:0000256" key="1">
    <source>
        <dbReference type="SAM" id="Phobius"/>
    </source>
</evidence>
<comment type="caution">
    <text evidence="2">The sequence shown here is derived from an EMBL/GenBank/DDBJ whole genome shotgun (WGS) entry which is preliminary data.</text>
</comment>
<evidence type="ECO:0000313" key="3">
    <source>
        <dbReference type="Proteomes" id="UP000235104"/>
    </source>
</evidence>
<gene>
    <name evidence="2" type="ORF">CYJ44_009465</name>
</gene>
<dbReference type="RefSeq" id="WP_257964738.1">
    <property type="nucleotide sequence ID" value="NZ_PKHR02000018.1"/>
</dbReference>
<keyword evidence="1" id="KW-0472">Membrane</keyword>
<name>A0ABU9UJJ3_9CORY</name>
<accession>A0ABU9UJJ3</accession>
<sequence>MGALRLTDKFDLWELPYEGKTVYVLLAARGKVSALADSESAESLATSDEIQTRVSQCPTPRGLMDKVPAACLIREGQVVSRVKDIEHSLVLRERPAPGWEEDGLSHFFADKTVNVFEPDSRSARVRLGDDLKRIDFLPVANESARKRRVDLATHPHRAGAWELSKKFALAALSFVLLLFGPAIRDRLEPVIEPVAKRVSDLHSRGEFYGMVFEFFQIDHVIDFAASLFSPIGAVVVAVAGLVVACVAGWKGARDTGSWWEAAGRPLGNESEIPAFEG</sequence>
<reference evidence="2" key="1">
    <citation type="submission" date="2017-12" db="EMBL/GenBank/DDBJ databases">
        <authorList>
            <person name="Thomas-White K."/>
            <person name="Wolfe A.J."/>
        </authorList>
    </citation>
    <scope>NUCLEOTIDE SEQUENCE</scope>
    <source>
        <strain evidence="2">UMB0043</strain>
    </source>
</reference>
<keyword evidence="1" id="KW-0812">Transmembrane</keyword>
<organism evidence="2 3">
    <name type="scientific">Corynebacterium hesseae</name>
    <dbReference type="NCBI Taxonomy" id="2913502"/>
    <lineage>
        <taxon>Bacteria</taxon>
        <taxon>Bacillati</taxon>
        <taxon>Actinomycetota</taxon>
        <taxon>Actinomycetes</taxon>
        <taxon>Mycobacteriales</taxon>
        <taxon>Corynebacteriaceae</taxon>
        <taxon>Corynebacterium</taxon>
    </lineage>
</organism>
<protein>
    <submittedName>
        <fullName evidence="2">Uncharacterized protein</fullName>
    </submittedName>
</protein>
<dbReference type="EMBL" id="PKHR02000018">
    <property type="protein sequence ID" value="MEM5986388.1"/>
    <property type="molecule type" value="Genomic_DNA"/>
</dbReference>
<keyword evidence="1" id="KW-1133">Transmembrane helix</keyword>
<evidence type="ECO:0000313" key="2">
    <source>
        <dbReference type="EMBL" id="MEM5986388.1"/>
    </source>
</evidence>